<dbReference type="Gene3D" id="3.30.420.40">
    <property type="match status" value="2"/>
</dbReference>
<keyword evidence="16" id="KW-0479">Metal-binding</keyword>
<comment type="function">
    <text evidence="16">Catalyzes the phosphorylation of pantothenate (Pan), the first step in CoA biosynthesis.</text>
</comment>
<feature type="binding site" evidence="16">
    <location>
        <position position="172"/>
    </location>
    <ligand>
        <name>substrate</name>
    </ligand>
</feature>
<dbReference type="HAMAP" id="MF_01274">
    <property type="entry name" value="Pantothen_kinase_3"/>
    <property type="match status" value="1"/>
</dbReference>
<dbReference type="RefSeq" id="WP_072304584.1">
    <property type="nucleotide sequence ID" value="NZ_FPIY01000005.1"/>
</dbReference>
<dbReference type="PANTHER" id="PTHR34265:SF1">
    <property type="entry name" value="TYPE III PANTOTHENATE KINASE"/>
    <property type="match status" value="1"/>
</dbReference>
<sequence>MNLIVDAGNTSVKLAVYKGKEFLTSKSFELQFFLKEVKQVFLEFPDIKNAIVSTVGALGSKEITKLAVYCNVQTLSASTKIPFKNLYGTPKTLGVDRIALATAAFYQYTNKNTLVIDAGSCVTYDFINGNGEYLGGAISPGVAMRFKAMHNQTANLPLLEKDGEIKLIGDSTTASMKSGVVNGICLEIDGVISEYKIRFADLTVILTGGDAHFLSKRLKNTIFAHSNFLLDGLNYLLEYNKN</sequence>
<dbReference type="Proteomes" id="UP000183257">
    <property type="component" value="Unassembled WGS sequence"/>
</dbReference>
<comment type="similarity">
    <text evidence="14 16">Belongs to the type III pantothenate kinase family.</text>
</comment>
<gene>
    <name evidence="16" type="primary">coaX</name>
    <name evidence="17" type="ORF">SAMN05660313_02957</name>
</gene>
<keyword evidence="13 16" id="KW-0173">Coenzyme A biosynthesis</keyword>
<accession>A0A1K1QUI4</accession>
<keyword evidence="18" id="KW-1185">Reference proteome</keyword>
<dbReference type="CDD" id="cd24015">
    <property type="entry name" value="ASKHA_NBD_PanK-III"/>
    <property type="match status" value="1"/>
</dbReference>
<evidence type="ECO:0000313" key="17">
    <source>
        <dbReference type="EMBL" id="SFW63345.1"/>
    </source>
</evidence>
<comment type="subcellular location">
    <subcellularLocation>
        <location evidence="3 16">Cytoplasm</location>
    </subcellularLocation>
</comment>
<protein>
    <recommendedName>
        <fullName evidence="15 16">Type III pantothenate kinase</fullName>
        <ecNumber evidence="6 16">2.7.1.33</ecNumber>
    </recommendedName>
    <alternativeName>
        <fullName evidence="16">PanK-III</fullName>
    </alternativeName>
    <alternativeName>
        <fullName evidence="16">Pantothenic acid kinase</fullName>
    </alternativeName>
</protein>
<keyword evidence="9 16" id="KW-0547">Nucleotide-binding</keyword>
<feature type="binding site" evidence="16">
    <location>
        <position position="117"/>
    </location>
    <ligand>
        <name>K(+)</name>
        <dbReference type="ChEBI" id="CHEBI:29103"/>
    </ligand>
</feature>
<evidence type="ECO:0000256" key="9">
    <source>
        <dbReference type="ARBA" id="ARBA00022741"/>
    </source>
</evidence>
<organism evidence="17 18">
    <name type="scientific">Cellulophaga fucicola</name>
    <dbReference type="NCBI Taxonomy" id="76595"/>
    <lineage>
        <taxon>Bacteria</taxon>
        <taxon>Pseudomonadati</taxon>
        <taxon>Bacteroidota</taxon>
        <taxon>Flavobacteriia</taxon>
        <taxon>Flavobacteriales</taxon>
        <taxon>Flavobacteriaceae</taxon>
        <taxon>Cellulophaga</taxon>
    </lineage>
</organism>
<dbReference type="Pfam" id="PF03309">
    <property type="entry name" value="Pan_kinase"/>
    <property type="match status" value="1"/>
</dbReference>
<dbReference type="GO" id="GO:0004594">
    <property type="term" value="F:pantothenate kinase activity"/>
    <property type="evidence" value="ECO:0007669"/>
    <property type="project" value="UniProtKB-UniRule"/>
</dbReference>
<dbReference type="STRING" id="76595.SAMN05660313_02957"/>
<feature type="binding site" evidence="16">
    <location>
        <position position="120"/>
    </location>
    <ligand>
        <name>ATP</name>
        <dbReference type="ChEBI" id="CHEBI:30616"/>
    </ligand>
</feature>
<comment type="cofactor">
    <cofactor evidence="2">
        <name>K(+)</name>
        <dbReference type="ChEBI" id="CHEBI:29103"/>
    </cofactor>
</comment>
<dbReference type="NCBIfam" id="TIGR00671">
    <property type="entry name" value="baf"/>
    <property type="match status" value="1"/>
</dbReference>
<keyword evidence="12 16" id="KW-0630">Potassium</keyword>
<evidence type="ECO:0000313" key="18">
    <source>
        <dbReference type="Proteomes" id="UP000183257"/>
    </source>
</evidence>
<dbReference type="OrthoDB" id="9804707at2"/>
<keyword evidence="10 16" id="KW-0418">Kinase</keyword>
<evidence type="ECO:0000256" key="14">
    <source>
        <dbReference type="ARBA" id="ARBA00038036"/>
    </source>
</evidence>
<dbReference type="AlphaFoldDB" id="A0A1K1QUI4"/>
<feature type="binding site" evidence="16">
    <location>
        <position position="87"/>
    </location>
    <ligand>
        <name>substrate</name>
    </ligand>
</feature>
<comment type="pathway">
    <text evidence="4 16">Cofactor biosynthesis; coenzyme A biosynthesis; CoA from (R)-pantothenate: step 1/5.</text>
</comment>
<dbReference type="GO" id="GO:0005737">
    <property type="term" value="C:cytoplasm"/>
    <property type="evidence" value="ECO:0007669"/>
    <property type="project" value="UniProtKB-SubCell"/>
</dbReference>
<evidence type="ECO:0000256" key="15">
    <source>
        <dbReference type="ARBA" id="ARBA00040883"/>
    </source>
</evidence>
<dbReference type="EMBL" id="FPIY01000005">
    <property type="protein sequence ID" value="SFW63345.1"/>
    <property type="molecule type" value="Genomic_DNA"/>
</dbReference>
<comment type="subunit">
    <text evidence="5 16">Homodimer.</text>
</comment>
<dbReference type="GO" id="GO:0015937">
    <property type="term" value="P:coenzyme A biosynthetic process"/>
    <property type="evidence" value="ECO:0007669"/>
    <property type="project" value="UniProtKB-UniRule"/>
</dbReference>
<feature type="binding site" evidence="16">
    <location>
        <begin position="94"/>
        <end position="97"/>
    </location>
    <ligand>
        <name>substrate</name>
    </ligand>
</feature>
<evidence type="ECO:0000256" key="11">
    <source>
        <dbReference type="ARBA" id="ARBA00022840"/>
    </source>
</evidence>
<evidence type="ECO:0000256" key="2">
    <source>
        <dbReference type="ARBA" id="ARBA00001958"/>
    </source>
</evidence>
<keyword evidence="7 16" id="KW-0963">Cytoplasm</keyword>
<evidence type="ECO:0000256" key="7">
    <source>
        <dbReference type="ARBA" id="ARBA00022490"/>
    </source>
</evidence>
<evidence type="ECO:0000256" key="1">
    <source>
        <dbReference type="ARBA" id="ARBA00001206"/>
    </source>
</evidence>
<feature type="active site" description="Proton acceptor" evidence="16">
    <location>
        <position position="96"/>
    </location>
</feature>
<evidence type="ECO:0000256" key="13">
    <source>
        <dbReference type="ARBA" id="ARBA00022993"/>
    </source>
</evidence>
<evidence type="ECO:0000256" key="12">
    <source>
        <dbReference type="ARBA" id="ARBA00022958"/>
    </source>
</evidence>
<evidence type="ECO:0000256" key="6">
    <source>
        <dbReference type="ARBA" id="ARBA00012102"/>
    </source>
</evidence>
<dbReference type="GO" id="GO:0046872">
    <property type="term" value="F:metal ion binding"/>
    <property type="evidence" value="ECO:0007669"/>
    <property type="project" value="UniProtKB-KW"/>
</dbReference>
<comment type="cofactor">
    <cofactor evidence="16">
        <name>NH4(+)</name>
        <dbReference type="ChEBI" id="CHEBI:28938"/>
    </cofactor>
    <cofactor evidence="16">
        <name>K(+)</name>
        <dbReference type="ChEBI" id="CHEBI:29103"/>
    </cofactor>
    <text evidence="16">A monovalent cation. Ammonium or potassium.</text>
</comment>
<dbReference type="InterPro" id="IPR004619">
    <property type="entry name" value="Type_III_PanK"/>
</dbReference>
<evidence type="ECO:0000256" key="4">
    <source>
        <dbReference type="ARBA" id="ARBA00005225"/>
    </source>
</evidence>
<evidence type="ECO:0000256" key="16">
    <source>
        <dbReference type="HAMAP-Rule" id="MF_01274"/>
    </source>
</evidence>
<dbReference type="GO" id="GO:0005524">
    <property type="term" value="F:ATP binding"/>
    <property type="evidence" value="ECO:0007669"/>
    <property type="project" value="UniProtKB-UniRule"/>
</dbReference>
<keyword evidence="8 16" id="KW-0808">Transferase</keyword>
<evidence type="ECO:0000256" key="3">
    <source>
        <dbReference type="ARBA" id="ARBA00004496"/>
    </source>
</evidence>
<feature type="binding site" evidence="16">
    <location>
        <begin position="6"/>
        <end position="13"/>
    </location>
    <ligand>
        <name>ATP</name>
        <dbReference type="ChEBI" id="CHEBI:30616"/>
    </ligand>
</feature>
<evidence type="ECO:0000256" key="10">
    <source>
        <dbReference type="ARBA" id="ARBA00022777"/>
    </source>
</evidence>
<dbReference type="EC" id="2.7.1.33" evidence="6 16"/>
<dbReference type="PANTHER" id="PTHR34265">
    <property type="entry name" value="TYPE III PANTOTHENATE KINASE"/>
    <property type="match status" value="1"/>
</dbReference>
<dbReference type="InterPro" id="IPR043129">
    <property type="entry name" value="ATPase_NBD"/>
</dbReference>
<evidence type="ECO:0000256" key="8">
    <source>
        <dbReference type="ARBA" id="ARBA00022679"/>
    </source>
</evidence>
<comment type="catalytic activity">
    <reaction evidence="1 16">
        <text>(R)-pantothenate + ATP = (R)-4'-phosphopantothenate + ADP + H(+)</text>
        <dbReference type="Rhea" id="RHEA:16373"/>
        <dbReference type="ChEBI" id="CHEBI:10986"/>
        <dbReference type="ChEBI" id="CHEBI:15378"/>
        <dbReference type="ChEBI" id="CHEBI:29032"/>
        <dbReference type="ChEBI" id="CHEBI:30616"/>
        <dbReference type="ChEBI" id="CHEBI:456216"/>
        <dbReference type="EC" id="2.7.1.33"/>
    </reaction>
</comment>
<dbReference type="NCBIfam" id="NF009853">
    <property type="entry name" value="PRK13320.1-5"/>
    <property type="match status" value="1"/>
</dbReference>
<dbReference type="UniPathway" id="UPA00241">
    <property type="reaction ID" value="UER00352"/>
</dbReference>
<reference evidence="18" key="1">
    <citation type="submission" date="2016-11" db="EMBL/GenBank/DDBJ databases">
        <authorList>
            <person name="Varghese N."/>
            <person name="Submissions S."/>
        </authorList>
    </citation>
    <scope>NUCLEOTIDE SEQUENCE [LARGE SCALE GENOMIC DNA]</scope>
    <source>
        <strain evidence="18">DSM 24786</strain>
    </source>
</reference>
<proteinExistence type="inferred from homology"/>
<name>A0A1K1QUI4_9FLAO</name>
<dbReference type="SUPFAM" id="SSF53067">
    <property type="entry name" value="Actin-like ATPase domain"/>
    <property type="match status" value="2"/>
</dbReference>
<keyword evidence="11 16" id="KW-0067">ATP-binding</keyword>
<evidence type="ECO:0000256" key="5">
    <source>
        <dbReference type="ARBA" id="ARBA00011738"/>
    </source>
</evidence>